<evidence type="ECO:0000256" key="2">
    <source>
        <dbReference type="ARBA" id="ARBA00007330"/>
    </source>
</evidence>
<dbReference type="GO" id="GO:0004368">
    <property type="term" value="F:glycerol-3-phosphate dehydrogenase (quinone) activity"/>
    <property type="evidence" value="ECO:0007669"/>
    <property type="project" value="UniProtKB-EC"/>
</dbReference>
<evidence type="ECO:0000256" key="5">
    <source>
        <dbReference type="ARBA" id="ARBA00022827"/>
    </source>
</evidence>
<evidence type="ECO:0000256" key="1">
    <source>
        <dbReference type="ARBA" id="ARBA00001974"/>
    </source>
</evidence>
<dbReference type="SUPFAM" id="SSF51905">
    <property type="entry name" value="FAD/NAD(P)-binding domain"/>
    <property type="match status" value="1"/>
</dbReference>
<dbReference type="InterPro" id="IPR006076">
    <property type="entry name" value="FAD-dep_OxRdtase"/>
</dbReference>
<dbReference type="PANTHER" id="PTHR11985:SF35">
    <property type="entry name" value="ANAEROBIC GLYCEROL-3-PHOSPHATE DEHYDROGENASE SUBUNIT A"/>
    <property type="match status" value="1"/>
</dbReference>
<gene>
    <name evidence="9" type="ORF">BDZ31_001137</name>
</gene>
<evidence type="ECO:0000256" key="3">
    <source>
        <dbReference type="ARBA" id="ARBA00022630"/>
    </source>
</evidence>
<keyword evidence="10" id="KW-1185">Reference proteome</keyword>
<dbReference type="EMBL" id="JACHNU010000001">
    <property type="protein sequence ID" value="MBB4661564.1"/>
    <property type="molecule type" value="Genomic_DNA"/>
</dbReference>
<comment type="similarity">
    <text evidence="2">Belongs to the FAD-dependent glycerol-3-phosphate dehydrogenase family.</text>
</comment>
<keyword evidence="6 9" id="KW-0560">Oxidoreductase</keyword>
<dbReference type="PRINTS" id="PR01001">
    <property type="entry name" value="FADG3PDH"/>
</dbReference>
<comment type="cofactor">
    <cofactor evidence="1">
        <name>FAD</name>
        <dbReference type="ChEBI" id="CHEBI:57692"/>
    </cofactor>
</comment>
<dbReference type="Gene3D" id="3.30.9.10">
    <property type="entry name" value="D-Amino Acid Oxidase, subunit A, domain 2"/>
    <property type="match status" value="1"/>
</dbReference>
<organism evidence="9 10">
    <name type="scientific">Conexibacter arvalis</name>
    <dbReference type="NCBI Taxonomy" id="912552"/>
    <lineage>
        <taxon>Bacteria</taxon>
        <taxon>Bacillati</taxon>
        <taxon>Actinomycetota</taxon>
        <taxon>Thermoleophilia</taxon>
        <taxon>Solirubrobacterales</taxon>
        <taxon>Conexibacteraceae</taxon>
        <taxon>Conexibacter</taxon>
    </lineage>
</organism>
<evidence type="ECO:0000313" key="10">
    <source>
        <dbReference type="Proteomes" id="UP000585272"/>
    </source>
</evidence>
<evidence type="ECO:0000256" key="6">
    <source>
        <dbReference type="ARBA" id="ARBA00023002"/>
    </source>
</evidence>
<reference evidence="9 10" key="1">
    <citation type="submission" date="2020-08" db="EMBL/GenBank/DDBJ databases">
        <title>Genomic Encyclopedia of Archaeal and Bacterial Type Strains, Phase II (KMG-II): from individual species to whole genera.</title>
        <authorList>
            <person name="Goeker M."/>
        </authorList>
    </citation>
    <scope>NUCLEOTIDE SEQUENCE [LARGE SCALE GENOMIC DNA]</scope>
    <source>
        <strain evidence="9 10">DSM 23288</strain>
    </source>
</reference>
<dbReference type="Pfam" id="PF01266">
    <property type="entry name" value="DAO"/>
    <property type="match status" value="1"/>
</dbReference>
<protein>
    <submittedName>
        <fullName evidence="9">Glycerol-3-phosphate dehydrogenase</fullName>
        <ecNumber evidence="9">1.1.5.3</ecNumber>
    </submittedName>
</protein>
<feature type="domain" description="Alpha-glycerophosphate oxidase C-terminal" evidence="8">
    <location>
        <begin position="418"/>
        <end position="519"/>
    </location>
</feature>
<dbReference type="Pfam" id="PF16901">
    <property type="entry name" value="DAO_C"/>
    <property type="match status" value="1"/>
</dbReference>
<evidence type="ECO:0000256" key="4">
    <source>
        <dbReference type="ARBA" id="ARBA00022798"/>
    </source>
</evidence>
<feature type="domain" description="FAD dependent oxidoreductase" evidence="7">
    <location>
        <begin position="36"/>
        <end position="395"/>
    </location>
</feature>
<dbReference type="PANTHER" id="PTHR11985">
    <property type="entry name" value="GLYCEROL-3-PHOSPHATE DEHYDROGENASE"/>
    <property type="match status" value="1"/>
</dbReference>
<keyword evidence="3" id="KW-0285">Flavoprotein</keyword>
<proteinExistence type="inferred from homology"/>
<keyword evidence="5" id="KW-0274">FAD</keyword>
<keyword evidence="4" id="KW-0319">Glycerol metabolism</keyword>
<dbReference type="AlphaFoldDB" id="A0A840IBT5"/>
<dbReference type="Gene3D" id="1.10.8.870">
    <property type="entry name" value="Alpha-glycerophosphate oxidase, cap domain"/>
    <property type="match status" value="1"/>
</dbReference>
<evidence type="ECO:0000313" key="9">
    <source>
        <dbReference type="EMBL" id="MBB4661564.1"/>
    </source>
</evidence>
<dbReference type="InterPro" id="IPR038299">
    <property type="entry name" value="DAO_C_sf"/>
</dbReference>
<dbReference type="Gene3D" id="3.50.50.60">
    <property type="entry name" value="FAD/NAD(P)-binding domain"/>
    <property type="match status" value="1"/>
</dbReference>
<name>A0A840IBT5_9ACTN</name>
<dbReference type="InterPro" id="IPR031656">
    <property type="entry name" value="DAO_C"/>
</dbReference>
<evidence type="ECO:0000259" key="8">
    <source>
        <dbReference type="Pfam" id="PF16901"/>
    </source>
</evidence>
<dbReference type="EC" id="1.1.5.3" evidence="9"/>
<dbReference type="GO" id="GO:0046168">
    <property type="term" value="P:glycerol-3-phosphate catabolic process"/>
    <property type="evidence" value="ECO:0007669"/>
    <property type="project" value="TreeGrafter"/>
</dbReference>
<comment type="caution">
    <text evidence="9">The sequence shown here is derived from an EMBL/GenBank/DDBJ whole genome shotgun (WGS) entry which is preliminary data.</text>
</comment>
<dbReference type="GO" id="GO:0006071">
    <property type="term" value="P:glycerol metabolic process"/>
    <property type="evidence" value="ECO:0007669"/>
    <property type="project" value="UniProtKB-KW"/>
</dbReference>
<evidence type="ECO:0000259" key="7">
    <source>
        <dbReference type="Pfam" id="PF01266"/>
    </source>
</evidence>
<accession>A0A840IBT5</accession>
<dbReference type="InterPro" id="IPR000447">
    <property type="entry name" value="G3P_DH_FAD-dep"/>
</dbReference>
<dbReference type="RefSeq" id="WP_183339830.1">
    <property type="nucleotide sequence ID" value="NZ_JACHNU010000001.1"/>
</dbReference>
<dbReference type="Proteomes" id="UP000585272">
    <property type="component" value="Unassembled WGS sequence"/>
</dbReference>
<sequence>MSLRRTRLPAASGSDSLDAGRRARELEALADGESVDVLVVGGGITGAWTALDAATRGLSVALVERGDLASGTSRWSSKLAHGGLRYLAHLDFGLAWESAAERAILMDVSAPHLIRALPMLMPLGDSIGRAAGAKLEAGIRIGDRMRAAAGTSRRRLPPMRRISGEEARRLAPALSDRNLRGAILHWDGQIEDDARLVLAVARTAAAHGARILTYARAERLTADGATVVDEHGGGRLAISARHVVNATGVWAGELSGGIELRPSKGAHLLVRADRLGEPRASISAPVPGNDGLRLVFAAPRPDGLVLIGLTDDPYDGDGSPPVAPGVDAAEERFLLESVSRVLDRPLASDDVVGRYAGLRPLLAGAADETTADLSRRHAVLDHGGVLTVVGGKLTTARRMAQDVLDAIASRPGASAGPCVTRRLPLVGAPPRGSAPAAGELPPPLVRRYGAEAGRVAALADGDRRLLDPIAPDVPVSRAELHFAVAHELALTVEDLLDRRTRMGLVPERRERALAAAGEALEAAAAAQGAR</sequence>
<dbReference type="InterPro" id="IPR036188">
    <property type="entry name" value="FAD/NAD-bd_sf"/>
</dbReference>